<dbReference type="InParanoid" id="A7T0Y6"/>
<dbReference type="Gene3D" id="1.10.1170.10">
    <property type="entry name" value="Inhibitor Of Apoptosis Protein (2mihbC-IAP-1), Chain A"/>
    <property type="match status" value="3"/>
</dbReference>
<accession>A7T0Y6</accession>
<keyword evidence="5" id="KW-0862">Zinc</keyword>
<dbReference type="GO" id="GO:0043027">
    <property type="term" value="F:cysteine-type endopeptidase inhibitor activity involved in apoptotic process"/>
    <property type="evidence" value="ECO:0000318"/>
    <property type="project" value="GO_Central"/>
</dbReference>
<dbReference type="GO" id="GO:0008270">
    <property type="term" value="F:zinc ion binding"/>
    <property type="evidence" value="ECO:0007669"/>
    <property type="project" value="UniProtKB-KW"/>
</dbReference>
<dbReference type="OMA" id="SGKCRFI"/>
<dbReference type="Gene3D" id="1.10.533.10">
    <property type="entry name" value="Death Domain, Fas"/>
    <property type="match status" value="1"/>
</dbReference>
<dbReference type="InterPro" id="IPR011029">
    <property type="entry name" value="DEATH-like_dom_sf"/>
</dbReference>
<keyword evidence="4 6" id="KW-0863">Zinc-finger</keyword>
<dbReference type="HOGENOM" id="CLU_016347_1_0_1"/>
<sequence length="332" mass="37689">MQSIERRLESYIHWPENCPVRPRELAMAGFYYTGCGDQVRCFSCDLQLGKWVDGDEPFEEHLKHRPSCGFILENLQSEHHRLTTFVDWPESSPVRPWELSSAGFYYLGDQDSVKCYKCGVALRNWEPDDLPWVEHEKWSPHCPLVIEYLKNRPNPGPVELVTFPQKKVACPEDIWEPEDKPVKPQGIYIQNALAMGFSREDIDAACARKLAESGSTFSSLQELTQALLDHEDPSSQPSNCAIHGNSRAFLDNLMPSQSLRPPGNLSLPSTNEKQKLERMQEERLCKICMDAEVGIVFLPCGHLSCCPGCAEGMELCPMCRAPIRETIRTFLS</sequence>
<evidence type="ECO:0000256" key="4">
    <source>
        <dbReference type="ARBA" id="ARBA00022771"/>
    </source>
</evidence>
<dbReference type="PANTHER" id="PTHR10044:SF139">
    <property type="entry name" value="DEATH-ASSOCIATED INHIBITOR OF APOPTOSIS 2"/>
    <property type="match status" value="1"/>
</dbReference>
<dbReference type="GO" id="GO:0006915">
    <property type="term" value="P:apoptotic process"/>
    <property type="evidence" value="ECO:0007669"/>
    <property type="project" value="UniProtKB-KW"/>
</dbReference>
<dbReference type="PROSITE" id="PS50143">
    <property type="entry name" value="BIR_REPEAT_2"/>
    <property type="match status" value="2"/>
</dbReference>
<dbReference type="Gene3D" id="1.10.8.10">
    <property type="entry name" value="DNA helicase RuvA subunit, C-terminal domain"/>
    <property type="match status" value="1"/>
</dbReference>
<dbReference type="SMART" id="SM00238">
    <property type="entry name" value="BIR"/>
    <property type="match status" value="2"/>
</dbReference>
<dbReference type="FunFam" id="3.30.40.10:FF:000184">
    <property type="entry name" value="Baculoviral IAP repeat containing 2"/>
    <property type="match status" value="1"/>
</dbReference>
<comment type="similarity">
    <text evidence="1">Belongs to the IAP family.</text>
</comment>
<name>A7T0Y6_NEMVE</name>
<dbReference type="GO" id="GO:0005634">
    <property type="term" value="C:nucleus"/>
    <property type="evidence" value="ECO:0000318"/>
    <property type="project" value="GO_Central"/>
</dbReference>
<dbReference type="PhylomeDB" id="A7T0Y6"/>
<dbReference type="GO" id="GO:0043066">
    <property type="term" value="P:negative regulation of apoptotic process"/>
    <property type="evidence" value="ECO:0000318"/>
    <property type="project" value="GO_Central"/>
</dbReference>
<evidence type="ECO:0000256" key="1">
    <source>
        <dbReference type="ARBA" id="ARBA00006672"/>
    </source>
</evidence>
<dbReference type="GO" id="GO:0031398">
    <property type="term" value="P:positive regulation of protein ubiquitination"/>
    <property type="evidence" value="ECO:0000318"/>
    <property type="project" value="GO_Central"/>
</dbReference>
<feature type="domain" description="RING-type" evidence="7">
    <location>
        <begin position="285"/>
        <end position="320"/>
    </location>
</feature>
<dbReference type="SMART" id="SM00184">
    <property type="entry name" value="RING"/>
    <property type="match status" value="1"/>
</dbReference>
<gene>
    <name evidence="8" type="ORF">NEMVEDRAFT_v1g248420</name>
</gene>
<dbReference type="FunCoup" id="A7T0Y6">
    <property type="interactions" value="494"/>
</dbReference>
<organism evidence="8 9">
    <name type="scientific">Nematostella vectensis</name>
    <name type="common">Starlet sea anemone</name>
    <dbReference type="NCBI Taxonomy" id="45351"/>
    <lineage>
        <taxon>Eukaryota</taxon>
        <taxon>Metazoa</taxon>
        <taxon>Cnidaria</taxon>
        <taxon>Anthozoa</taxon>
        <taxon>Hexacorallia</taxon>
        <taxon>Actiniaria</taxon>
        <taxon>Edwardsiidae</taxon>
        <taxon>Nematostella</taxon>
    </lineage>
</organism>
<dbReference type="CDD" id="cd00022">
    <property type="entry name" value="BIR"/>
    <property type="match status" value="2"/>
</dbReference>
<keyword evidence="3" id="KW-0479">Metal-binding</keyword>
<dbReference type="eggNOG" id="KOG1101">
    <property type="taxonomic scope" value="Eukaryota"/>
</dbReference>
<keyword evidence="9" id="KW-1185">Reference proteome</keyword>
<dbReference type="Pfam" id="PF13920">
    <property type="entry name" value="zf-C3HC4_3"/>
    <property type="match status" value="1"/>
</dbReference>
<dbReference type="STRING" id="45351.A7T0Y6"/>
<dbReference type="InterPro" id="IPR001370">
    <property type="entry name" value="BIR_rpt"/>
</dbReference>
<dbReference type="SUPFAM" id="SSF57924">
    <property type="entry name" value="Inhibitor of apoptosis (IAP) repeat"/>
    <property type="match status" value="2"/>
</dbReference>
<evidence type="ECO:0000313" key="9">
    <source>
        <dbReference type="Proteomes" id="UP000001593"/>
    </source>
</evidence>
<evidence type="ECO:0000256" key="3">
    <source>
        <dbReference type="ARBA" id="ARBA00022723"/>
    </source>
</evidence>
<keyword evidence="2" id="KW-0053">Apoptosis</keyword>
<evidence type="ECO:0000256" key="6">
    <source>
        <dbReference type="PROSITE-ProRule" id="PRU00175"/>
    </source>
</evidence>
<dbReference type="AlphaFoldDB" id="A7T0Y6"/>
<dbReference type="PROSITE" id="PS50089">
    <property type="entry name" value="ZF_RING_2"/>
    <property type="match status" value="1"/>
</dbReference>
<dbReference type="FunFam" id="1.10.1170.10:FF:000002">
    <property type="entry name" value="Baculoviral IAP repeat containing 7"/>
    <property type="match status" value="1"/>
</dbReference>
<dbReference type="Pfam" id="PF00653">
    <property type="entry name" value="BIR"/>
    <property type="match status" value="2"/>
</dbReference>
<proteinExistence type="inferred from homology"/>
<dbReference type="GO" id="GO:0005737">
    <property type="term" value="C:cytoplasm"/>
    <property type="evidence" value="ECO:0000318"/>
    <property type="project" value="GO_Central"/>
</dbReference>
<protein>
    <recommendedName>
        <fullName evidence="7">RING-type domain-containing protein</fullName>
    </recommendedName>
</protein>
<dbReference type="GO" id="GO:0051726">
    <property type="term" value="P:regulation of cell cycle"/>
    <property type="evidence" value="ECO:0000318"/>
    <property type="project" value="GO_Central"/>
</dbReference>
<dbReference type="InterPro" id="IPR050784">
    <property type="entry name" value="IAP"/>
</dbReference>
<dbReference type="CDD" id="cd16713">
    <property type="entry name" value="RING-HC_BIRC2_3_7"/>
    <property type="match status" value="1"/>
</dbReference>
<dbReference type="EMBL" id="DS470059">
    <property type="protein sequence ID" value="EDO30381.1"/>
    <property type="molecule type" value="Genomic_DNA"/>
</dbReference>
<dbReference type="CDD" id="cd14321">
    <property type="entry name" value="UBA_IAPs"/>
    <property type="match status" value="1"/>
</dbReference>
<evidence type="ECO:0000313" key="8">
    <source>
        <dbReference type="EMBL" id="EDO30381.1"/>
    </source>
</evidence>
<dbReference type="InterPro" id="IPR001841">
    <property type="entry name" value="Znf_RING"/>
</dbReference>
<evidence type="ECO:0000256" key="2">
    <source>
        <dbReference type="ARBA" id="ARBA00022703"/>
    </source>
</evidence>
<dbReference type="PROSITE" id="PS01282">
    <property type="entry name" value="BIR_REPEAT_1"/>
    <property type="match status" value="2"/>
</dbReference>
<dbReference type="Proteomes" id="UP000001593">
    <property type="component" value="Unassembled WGS sequence"/>
</dbReference>
<dbReference type="PANTHER" id="PTHR10044">
    <property type="entry name" value="INHIBITOR OF APOPTOSIS"/>
    <property type="match status" value="1"/>
</dbReference>
<evidence type="ECO:0000256" key="5">
    <source>
        <dbReference type="ARBA" id="ARBA00022833"/>
    </source>
</evidence>
<evidence type="ECO:0000259" key="7">
    <source>
        <dbReference type="PROSITE" id="PS50089"/>
    </source>
</evidence>
<dbReference type="GO" id="GO:0061630">
    <property type="term" value="F:ubiquitin protein ligase activity"/>
    <property type="evidence" value="ECO:0000318"/>
    <property type="project" value="GO_Central"/>
</dbReference>
<reference evidence="8 9" key="1">
    <citation type="journal article" date="2007" name="Science">
        <title>Sea anemone genome reveals ancestral eumetazoan gene repertoire and genomic organization.</title>
        <authorList>
            <person name="Putnam N.H."/>
            <person name="Srivastava M."/>
            <person name="Hellsten U."/>
            <person name="Dirks B."/>
            <person name="Chapman J."/>
            <person name="Salamov A."/>
            <person name="Terry A."/>
            <person name="Shapiro H."/>
            <person name="Lindquist E."/>
            <person name="Kapitonov V.V."/>
            <person name="Jurka J."/>
            <person name="Genikhovich G."/>
            <person name="Grigoriev I.V."/>
            <person name="Lucas S.M."/>
            <person name="Steele R.E."/>
            <person name="Finnerty J.R."/>
            <person name="Technau U."/>
            <person name="Martindale M.Q."/>
            <person name="Rokhsar D.S."/>
        </authorList>
    </citation>
    <scope>NUCLEOTIDE SEQUENCE [LARGE SCALE GENOMIC DNA]</scope>
    <source>
        <strain evidence="9">CH2 X CH6</strain>
    </source>
</reference>